<evidence type="ECO:0000256" key="1">
    <source>
        <dbReference type="SAM" id="MobiDB-lite"/>
    </source>
</evidence>
<dbReference type="PANTHER" id="PTHR47197">
    <property type="entry name" value="PROTEIN NIRF"/>
    <property type="match status" value="1"/>
</dbReference>
<protein>
    <submittedName>
        <fullName evidence="2">YncE family protein</fullName>
    </submittedName>
</protein>
<gene>
    <name evidence="2" type="ORF">HQ603_09020</name>
</gene>
<dbReference type="InterPro" id="IPR015943">
    <property type="entry name" value="WD40/YVTN_repeat-like_dom_sf"/>
</dbReference>
<dbReference type="EMBL" id="JABUBU010000005">
    <property type="protein sequence ID" value="MBY6366894.1"/>
    <property type="molecule type" value="Genomic_DNA"/>
</dbReference>
<organism evidence="2 3">
    <name type="scientific">Rhodococcoides corynebacterioides</name>
    <dbReference type="NCBI Taxonomy" id="53972"/>
    <lineage>
        <taxon>Bacteria</taxon>
        <taxon>Bacillati</taxon>
        <taxon>Actinomycetota</taxon>
        <taxon>Actinomycetes</taxon>
        <taxon>Mycobacteriales</taxon>
        <taxon>Nocardiaceae</taxon>
        <taxon>Rhodococcoides</taxon>
    </lineage>
</organism>
<keyword evidence="3" id="KW-1185">Reference proteome</keyword>
<dbReference type="SUPFAM" id="SSF51004">
    <property type="entry name" value="C-terminal (heme d1) domain of cytochrome cd1-nitrite reductase"/>
    <property type="match status" value="1"/>
</dbReference>
<dbReference type="PANTHER" id="PTHR47197:SF3">
    <property type="entry name" value="DIHYDRO-HEME D1 DEHYDROGENASE"/>
    <property type="match status" value="1"/>
</dbReference>
<dbReference type="InterPro" id="IPR051200">
    <property type="entry name" value="Host-pathogen_enzymatic-act"/>
</dbReference>
<accession>A0ABS7P5I6</accession>
<proteinExistence type="predicted"/>
<dbReference type="RefSeq" id="WP_222684212.1">
    <property type="nucleotide sequence ID" value="NZ_JABUBT010000011.1"/>
</dbReference>
<dbReference type="Proteomes" id="UP000825228">
    <property type="component" value="Unassembled WGS sequence"/>
</dbReference>
<evidence type="ECO:0000313" key="2">
    <source>
        <dbReference type="EMBL" id="MBY6366894.1"/>
    </source>
</evidence>
<evidence type="ECO:0000313" key="3">
    <source>
        <dbReference type="Proteomes" id="UP000825228"/>
    </source>
</evidence>
<dbReference type="Pfam" id="PF10282">
    <property type="entry name" value="Lactonase"/>
    <property type="match status" value="1"/>
</dbReference>
<dbReference type="Gene3D" id="2.130.10.10">
    <property type="entry name" value="YVTN repeat-like/Quinoprotein amine dehydrogenase"/>
    <property type="match status" value="2"/>
</dbReference>
<feature type="region of interest" description="Disordered" evidence="1">
    <location>
        <begin position="295"/>
        <end position="315"/>
    </location>
</feature>
<name>A0ABS7P5I6_9NOCA</name>
<dbReference type="InterPro" id="IPR019405">
    <property type="entry name" value="Lactonase_7-beta_prop"/>
</dbReference>
<reference evidence="2 3" key="1">
    <citation type="submission" date="2020-06" db="EMBL/GenBank/DDBJ databases">
        <title>Taxonomy, biology and ecology of Rhodococcus bacteria occurring in California pistachio and other woody hosts as revealed by genome sequence analyses.</title>
        <authorList>
            <person name="Gai Y."/>
            <person name="Riely B."/>
        </authorList>
    </citation>
    <scope>NUCLEOTIDE SEQUENCE [LARGE SCALE GENOMIC DNA]</scope>
    <source>
        <strain evidence="2 3">BP-281</strain>
    </source>
</reference>
<dbReference type="InterPro" id="IPR011048">
    <property type="entry name" value="Haem_d1_sf"/>
</dbReference>
<comment type="caution">
    <text evidence="2">The sequence shown here is derived from an EMBL/GenBank/DDBJ whole genome shotgun (WGS) entry which is preliminary data.</text>
</comment>
<sequence>MSATIDIPGRLEGVALSPDGKTAFVTRHTDESTDGTLFKIDTATRAVVQSVTAEGFPIGLAVSRDGETLYMGNNGANTLSIVDARTLVTREIVPTCEGPLGLALTPDGSKVVVACQFDGNVLVYDTRTKDVAQVRAGERSLFVALSPDGKTAYTTDLLGDYSIAVIDLATTEVTRRIPTGRETAFSIEVADGGRTLFATSGGSEGYQLQKIDIVSGTAQKLTLDSQYAGLLDVAPDGSVVFVLKGDAVDVVDARSLQVIDTVPVPFSSQVVAVAPDSRAAYVTSQASTISVITDITAPTPTPMPPTTGSGSGFGS</sequence>